<organism evidence="5 6">
    <name type="scientific">Symbiodinium natans</name>
    <dbReference type="NCBI Taxonomy" id="878477"/>
    <lineage>
        <taxon>Eukaryota</taxon>
        <taxon>Sar</taxon>
        <taxon>Alveolata</taxon>
        <taxon>Dinophyceae</taxon>
        <taxon>Suessiales</taxon>
        <taxon>Symbiodiniaceae</taxon>
        <taxon>Symbiodinium</taxon>
    </lineage>
</organism>
<dbReference type="Pfam" id="PF13863">
    <property type="entry name" value="DUF4200"/>
    <property type="match status" value="1"/>
</dbReference>
<sequence length="336" mass="39814">MAGADGERGAIPKHPQQLFFDNVNPATRLLEKRRQMYEVQDALENQKARFAKEEDQFRKKEEQLRVKDLQLQNQLVKFNKFLQDNEAKRQRSEKRAAEEAAQIKQKDDEILDLEKQLEDSKALCSKLEEEKDRNMKYEEFLELVKETCDDYAEISEIVERHSTLEGANIDLSELQADSETRIEELRNQFQIYKKEQEMEMMELRNKVAILQIELDECQKKRQQLQHEFDEVTQEDSRDSLFFGQILMSVENLFLRCTTKRKNIQHAQTPVDDESKQEGEDGQDQGEDSFRKKKDNAARQLKVILAYLKDFKEICEILRKERRGDPMRVKLARAWCT</sequence>
<protein>
    <submittedName>
        <fullName evidence="5">FAP73 protein</fullName>
    </submittedName>
</protein>
<feature type="coiled-coil region" evidence="2">
    <location>
        <begin position="168"/>
        <end position="234"/>
    </location>
</feature>
<gene>
    <name evidence="5" type="primary">FAP73</name>
    <name evidence="5" type="ORF">SNAT2548_LOCUS33470</name>
</gene>
<evidence type="ECO:0000256" key="3">
    <source>
        <dbReference type="SAM" id="MobiDB-lite"/>
    </source>
</evidence>
<dbReference type="GO" id="GO:0005856">
    <property type="term" value="C:cytoskeleton"/>
    <property type="evidence" value="ECO:0007669"/>
    <property type="project" value="UniProtKB-ARBA"/>
</dbReference>
<keyword evidence="1 2" id="KW-0175">Coiled coil</keyword>
<feature type="coiled-coil region" evidence="2">
    <location>
        <begin position="43"/>
        <end position="133"/>
    </location>
</feature>
<dbReference type="Proteomes" id="UP000604046">
    <property type="component" value="Unassembled WGS sequence"/>
</dbReference>
<dbReference type="PANTHER" id="PTHR21683:SF2">
    <property type="entry name" value="COILED-COIL DOMAIN-CONTAINING PROTEIN 42 LIKE-2-LIKE"/>
    <property type="match status" value="1"/>
</dbReference>
<reference evidence="5" key="1">
    <citation type="submission" date="2021-02" db="EMBL/GenBank/DDBJ databases">
        <authorList>
            <person name="Dougan E. K."/>
            <person name="Rhodes N."/>
            <person name="Thang M."/>
            <person name="Chan C."/>
        </authorList>
    </citation>
    <scope>NUCLEOTIDE SEQUENCE</scope>
</reference>
<evidence type="ECO:0000256" key="1">
    <source>
        <dbReference type="ARBA" id="ARBA00023054"/>
    </source>
</evidence>
<evidence type="ECO:0000313" key="5">
    <source>
        <dbReference type="EMBL" id="CAE7587123.1"/>
    </source>
</evidence>
<dbReference type="InterPro" id="IPR025252">
    <property type="entry name" value="DUF4200"/>
</dbReference>
<keyword evidence="6" id="KW-1185">Reference proteome</keyword>
<dbReference type="PANTHER" id="PTHR21683">
    <property type="entry name" value="COILED-COIL DOMAIN-CONTAINING PROTEIN 42 LIKE-2-LIKE-RELATED"/>
    <property type="match status" value="1"/>
</dbReference>
<evidence type="ECO:0000313" key="6">
    <source>
        <dbReference type="Proteomes" id="UP000604046"/>
    </source>
</evidence>
<accession>A0A812UYL1</accession>
<evidence type="ECO:0000256" key="2">
    <source>
        <dbReference type="SAM" id="Coils"/>
    </source>
</evidence>
<feature type="domain" description="DUF4200" evidence="4">
    <location>
        <begin position="29"/>
        <end position="146"/>
    </location>
</feature>
<comment type="caution">
    <text evidence="5">The sequence shown here is derived from an EMBL/GenBank/DDBJ whole genome shotgun (WGS) entry which is preliminary data.</text>
</comment>
<dbReference type="InterPro" id="IPR051147">
    <property type="entry name" value="CFAP_domain-containing"/>
</dbReference>
<proteinExistence type="predicted"/>
<dbReference type="OrthoDB" id="10264298at2759"/>
<evidence type="ECO:0000259" key="4">
    <source>
        <dbReference type="Pfam" id="PF13863"/>
    </source>
</evidence>
<feature type="region of interest" description="Disordered" evidence="3">
    <location>
        <begin position="264"/>
        <end position="291"/>
    </location>
</feature>
<name>A0A812UYL1_9DINO</name>
<dbReference type="AlphaFoldDB" id="A0A812UYL1"/>
<dbReference type="EMBL" id="CAJNDS010002757">
    <property type="protein sequence ID" value="CAE7587123.1"/>
    <property type="molecule type" value="Genomic_DNA"/>
</dbReference>